<protein>
    <submittedName>
        <fullName evidence="1">Uncharacterized protein</fullName>
    </submittedName>
</protein>
<accession>A0A6N8DHC6</accession>
<dbReference type="EMBL" id="WNKS01000001">
    <property type="protein sequence ID" value="MTV29587.1"/>
    <property type="molecule type" value="Genomic_DNA"/>
</dbReference>
<proteinExistence type="predicted"/>
<evidence type="ECO:0000313" key="2">
    <source>
        <dbReference type="Proteomes" id="UP000439113"/>
    </source>
</evidence>
<gene>
    <name evidence="1" type="ORF">GJ654_01120</name>
</gene>
<dbReference type="RefSeq" id="WP_155444248.1">
    <property type="nucleotide sequence ID" value="NZ_JAOQNR010000001.1"/>
</dbReference>
<dbReference type="PROSITE" id="PS51257">
    <property type="entry name" value="PROKAR_LIPOPROTEIN"/>
    <property type="match status" value="1"/>
</dbReference>
<sequence length="186" mass="19548">MVEPKAFLRVFAALTPLFLAGCGGDMDPIATATTQAPAHSVMTPSGASPRPATLAVTQLDAPEPLKSKFLALFNADAAKQDIALTDTAGARYLARGYLSAYPTDGGARLTYVWDIYDNKAHRAQRLNDEVAIKGASPDPWSLVDAASLASLAQRSADEVAAYLSNTPEALAAAQTPSRALSYAPIR</sequence>
<name>A0A6N8DHC6_RHOAC</name>
<organism evidence="1 2">
    <name type="scientific">Rhodoblastus acidophilus</name>
    <name type="common">Rhodopseudomonas acidophila</name>
    <dbReference type="NCBI Taxonomy" id="1074"/>
    <lineage>
        <taxon>Bacteria</taxon>
        <taxon>Pseudomonadati</taxon>
        <taxon>Pseudomonadota</taxon>
        <taxon>Alphaproteobacteria</taxon>
        <taxon>Hyphomicrobiales</taxon>
        <taxon>Rhodoblastaceae</taxon>
        <taxon>Rhodoblastus</taxon>
    </lineage>
</organism>
<evidence type="ECO:0000313" key="1">
    <source>
        <dbReference type="EMBL" id="MTV29587.1"/>
    </source>
</evidence>
<comment type="caution">
    <text evidence="1">The sequence shown here is derived from an EMBL/GenBank/DDBJ whole genome shotgun (WGS) entry which is preliminary data.</text>
</comment>
<dbReference type="Proteomes" id="UP000439113">
    <property type="component" value="Unassembled WGS sequence"/>
</dbReference>
<reference evidence="1 2" key="1">
    <citation type="submission" date="2019-11" db="EMBL/GenBank/DDBJ databases">
        <title>Whole-genome sequence of a Rhodoblastus acidophilus DSM 142.</title>
        <authorList>
            <person name="Kyndt J.A."/>
            <person name="Meyer T.E."/>
        </authorList>
    </citation>
    <scope>NUCLEOTIDE SEQUENCE [LARGE SCALE GENOMIC DNA]</scope>
    <source>
        <strain evidence="1 2">DSM 142</strain>
    </source>
</reference>
<dbReference type="AlphaFoldDB" id="A0A6N8DHC6"/>
<dbReference type="OrthoDB" id="8452331at2"/>